<proteinExistence type="predicted"/>
<dbReference type="OrthoDB" id="2190869at2759"/>
<organism evidence="2 3">
    <name type="scientific">Nosema bombycis (strain CQ1 / CVCC 102059)</name>
    <name type="common">Microsporidian parasite</name>
    <name type="synonym">Pebrine of silkworm</name>
    <dbReference type="NCBI Taxonomy" id="578461"/>
    <lineage>
        <taxon>Eukaryota</taxon>
        <taxon>Fungi</taxon>
        <taxon>Fungi incertae sedis</taxon>
        <taxon>Microsporidia</taxon>
        <taxon>Nosematidae</taxon>
        <taxon>Nosema</taxon>
    </lineage>
</organism>
<dbReference type="Proteomes" id="UP000016927">
    <property type="component" value="Unassembled WGS sequence"/>
</dbReference>
<feature type="signal peptide" evidence="1">
    <location>
        <begin position="1"/>
        <end position="19"/>
    </location>
</feature>
<sequence length="79" mass="8659">MSLFLIGLLLFSVIHKITAIKQIVKICPIIGKSLSFVGLKNSKTPFYLIVGSLLAGEVAGKLINKLLLNKQKIEIPQKI</sequence>
<reference evidence="2 3" key="1">
    <citation type="journal article" date="2013" name="BMC Genomics">
        <title>Comparative genomics of parasitic silkworm microsporidia reveal an association between genome expansion and host adaptation.</title>
        <authorList>
            <person name="Pan G."/>
            <person name="Xu J."/>
            <person name="Li T."/>
            <person name="Xia Q."/>
            <person name="Liu S.L."/>
            <person name="Zhang G."/>
            <person name="Li S."/>
            <person name="Li C."/>
            <person name="Liu H."/>
            <person name="Yang L."/>
            <person name="Liu T."/>
            <person name="Zhang X."/>
            <person name="Wu Z."/>
            <person name="Fan W."/>
            <person name="Dang X."/>
            <person name="Xiang H."/>
            <person name="Tao M."/>
            <person name="Li Y."/>
            <person name="Hu J."/>
            <person name="Li Z."/>
            <person name="Lin L."/>
            <person name="Luo J."/>
            <person name="Geng L."/>
            <person name="Wang L."/>
            <person name="Long M."/>
            <person name="Wan Y."/>
            <person name="He N."/>
            <person name="Zhang Z."/>
            <person name="Lu C."/>
            <person name="Keeling P.J."/>
            <person name="Wang J."/>
            <person name="Xiang Z."/>
            <person name="Zhou Z."/>
        </authorList>
    </citation>
    <scope>NUCLEOTIDE SEQUENCE [LARGE SCALE GENOMIC DNA]</scope>
    <source>
        <strain evidence="3">CQ1 / CVCC 102059</strain>
    </source>
</reference>
<keyword evidence="1" id="KW-0732">Signal</keyword>
<feature type="chain" id="PRO_5004343997" evidence="1">
    <location>
        <begin position="20"/>
        <end position="79"/>
    </location>
</feature>
<accession>R0M999</accession>
<gene>
    <name evidence="2" type="ORF">NBO_25g0009</name>
</gene>
<name>R0M999_NOSB1</name>
<keyword evidence="3" id="KW-1185">Reference proteome</keyword>
<protein>
    <submittedName>
        <fullName evidence="2">Uncharacterized protein</fullName>
    </submittedName>
</protein>
<evidence type="ECO:0000313" key="3">
    <source>
        <dbReference type="Proteomes" id="UP000016927"/>
    </source>
</evidence>
<evidence type="ECO:0000256" key="1">
    <source>
        <dbReference type="SAM" id="SignalP"/>
    </source>
</evidence>
<dbReference type="HOGENOM" id="CLU_2606624_0_0_1"/>
<dbReference type="VEuPathDB" id="MicrosporidiaDB:NBO_25g0009"/>
<dbReference type="AlphaFoldDB" id="R0M999"/>
<dbReference type="EMBL" id="KB908933">
    <property type="protein sequence ID" value="EOB14549.1"/>
    <property type="molecule type" value="Genomic_DNA"/>
</dbReference>
<evidence type="ECO:0000313" key="2">
    <source>
        <dbReference type="EMBL" id="EOB14549.1"/>
    </source>
</evidence>